<gene>
    <name evidence="1" type="ORF">OSB04_007805</name>
</gene>
<evidence type="ECO:0000313" key="2">
    <source>
        <dbReference type="Proteomes" id="UP001172457"/>
    </source>
</evidence>
<dbReference type="PANTHER" id="PTHR23274:SF48">
    <property type="entry name" value="ATP-DEPENDENT DNA HELICASE"/>
    <property type="match status" value="1"/>
</dbReference>
<sequence length="272" mass="31205">MAFYRQLTFTPLYLSYSVWGGDPLTRPRPRFLLHGPGPPYPPPAPLFATRPRPRAGTGIPTPSPAHYPVNPRTMDEKNITLIDNLDIQKDDFTVNVRIIRLWSQPLFKDPEQLYSIEMILMDEEYHIHNIFVLIFNVFLSDFDIVIRIKSKLISLGNRVMEAEIISGSNIGNRTFIPRMSLTPTDKRIPFKFQRRQFPVSLCFAMTINKSQGLTLSNVGLFLRQPVFTHGQLYVVLSRVKSREGLKVLIIDDEGIISNRTKNVVYKEVFGSL</sequence>
<dbReference type="GO" id="GO:0006260">
    <property type="term" value="P:DNA replication"/>
    <property type="evidence" value="ECO:0007669"/>
    <property type="project" value="TreeGrafter"/>
</dbReference>
<accession>A0AA38TX74</accession>
<proteinExistence type="predicted"/>
<keyword evidence="2" id="KW-1185">Reference proteome</keyword>
<organism evidence="1 2">
    <name type="scientific">Centaurea solstitialis</name>
    <name type="common">yellow star-thistle</name>
    <dbReference type="NCBI Taxonomy" id="347529"/>
    <lineage>
        <taxon>Eukaryota</taxon>
        <taxon>Viridiplantae</taxon>
        <taxon>Streptophyta</taxon>
        <taxon>Embryophyta</taxon>
        <taxon>Tracheophyta</taxon>
        <taxon>Spermatophyta</taxon>
        <taxon>Magnoliopsida</taxon>
        <taxon>eudicotyledons</taxon>
        <taxon>Gunneridae</taxon>
        <taxon>Pentapetalae</taxon>
        <taxon>asterids</taxon>
        <taxon>campanulids</taxon>
        <taxon>Asterales</taxon>
        <taxon>Asteraceae</taxon>
        <taxon>Carduoideae</taxon>
        <taxon>Cardueae</taxon>
        <taxon>Centaureinae</taxon>
        <taxon>Centaurea</taxon>
    </lineage>
</organism>
<evidence type="ECO:0008006" key="3">
    <source>
        <dbReference type="Google" id="ProtNLM"/>
    </source>
</evidence>
<reference evidence="1" key="1">
    <citation type="submission" date="2023-03" db="EMBL/GenBank/DDBJ databases">
        <title>Chromosome-scale reference genome and RAD-based genetic map of yellow starthistle (Centaurea solstitialis) reveal putative structural variation and QTLs associated with invader traits.</title>
        <authorList>
            <person name="Reatini B."/>
            <person name="Cang F.A."/>
            <person name="Jiang Q."/>
            <person name="Mckibben M.T.W."/>
            <person name="Barker M.S."/>
            <person name="Rieseberg L.H."/>
            <person name="Dlugosch K.M."/>
        </authorList>
    </citation>
    <scope>NUCLEOTIDE SEQUENCE</scope>
    <source>
        <strain evidence="1">CAN-66</strain>
        <tissue evidence="1">Leaf</tissue>
    </source>
</reference>
<name>A0AA38TX74_9ASTR</name>
<dbReference type="GO" id="GO:0005657">
    <property type="term" value="C:replication fork"/>
    <property type="evidence" value="ECO:0007669"/>
    <property type="project" value="TreeGrafter"/>
</dbReference>
<dbReference type="Proteomes" id="UP001172457">
    <property type="component" value="Chromosome 2"/>
</dbReference>
<dbReference type="PANTHER" id="PTHR23274">
    <property type="entry name" value="DNA HELICASE-RELATED"/>
    <property type="match status" value="1"/>
</dbReference>
<dbReference type="EMBL" id="JARYMX010000002">
    <property type="protein sequence ID" value="KAJ9562645.1"/>
    <property type="molecule type" value="Genomic_DNA"/>
</dbReference>
<dbReference type="SUPFAM" id="SSF52540">
    <property type="entry name" value="P-loop containing nucleoside triphosphate hydrolases"/>
    <property type="match status" value="1"/>
</dbReference>
<comment type="caution">
    <text evidence="1">The sequence shown here is derived from an EMBL/GenBank/DDBJ whole genome shotgun (WGS) entry which is preliminary data.</text>
</comment>
<evidence type="ECO:0000313" key="1">
    <source>
        <dbReference type="EMBL" id="KAJ9562645.1"/>
    </source>
</evidence>
<dbReference type="FunFam" id="3.40.50.300:FF:002884">
    <property type="entry name" value="ATP-dependent DNA helicase"/>
    <property type="match status" value="1"/>
</dbReference>
<dbReference type="CDD" id="cd18809">
    <property type="entry name" value="SF1_C_RecD"/>
    <property type="match status" value="1"/>
</dbReference>
<protein>
    <recommendedName>
        <fullName evidence="3">ATP-dependent DNA helicase</fullName>
    </recommendedName>
</protein>
<dbReference type="InterPro" id="IPR027417">
    <property type="entry name" value="P-loop_NTPase"/>
</dbReference>
<dbReference type="AlphaFoldDB" id="A0AA38TX74"/>